<feature type="domain" description="Helix-hairpin-helix DNA-binding motif class 1" evidence="7">
    <location>
        <begin position="72"/>
        <end position="91"/>
    </location>
</feature>
<accession>A0A940DN33</accession>
<evidence type="ECO:0000256" key="3">
    <source>
        <dbReference type="ARBA" id="ARBA00023125"/>
    </source>
</evidence>
<dbReference type="CDD" id="cd14332">
    <property type="entry name" value="UBA_RuvA_C"/>
    <property type="match status" value="1"/>
</dbReference>
<evidence type="ECO:0000256" key="6">
    <source>
        <dbReference type="HAMAP-Rule" id="MF_00031"/>
    </source>
</evidence>
<dbReference type="AlphaFoldDB" id="A0A940DN33"/>
<proteinExistence type="inferred from homology"/>
<comment type="similarity">
    <text evidence="6">Belongs to the RuvA family.</text>
</comment>
<dbReference type="SMART" id="SM00278">
    <property type="entry name" value="HhH1"/>
    <property type="match status" value="2"/>
</dbReference>
<dbReference type="GO" id="GO:0006281">
    <property type="term" value="P:DNA repair"/>
    <property type="evidence" value="ECO:0007669"/>
    <property type="project" value="UniProtKB-UniRule"/>
</dbReference>
<dbReference type="InterPro" id="IPR012340">
    <property type="entry name" value="NA-bd_OB-fold"/>
</dbReference>
<dbReference type="GO" id="GO:0009378">
    <property type="term" value="F:four-way junction helicase activity"/>
    <property type="evidence" value="ECO:0007669"/>
    <property type="project" value="InterPro"/>
</dbReference>
<protein>
    <recommendedName>
        <fullName evidence="6">Holliday junction branch migration complex subunit RuvA</fullName>
    </recommendedName>
</protein>
<dbReference type="GO" id="GO:0005737">
    <property type="term" value="C:cytoplasm"/>
    <property type="evidence" value="ECO:0007669"/>
    <property type="project" value="UniProtKB-SubCell"/>
</dbReference>
<dbReference type="InterPro" id="IPR013849">
    <property type="entry name" value="DNA_helicase_Holl-junc_RuvA_I"/>
</dbReference>
<dbReference type="Pfam" id="PF07499">
    <property type="entry name" value="RuvA_C"/>
    <property type="match status" value="1"/>
</dbReference>
<keyword evidence="5 6" id="KW-0234">DNA repair</keyword>
<organism evidence="8 9">
    <name type="scientific">Candidatus Cryptobacteroides gallistercoris</name>
    <dbReference type="NCBI Taxonomy" id="2840765"/>
    <lineage>
        <taxon>Bacteria</taxon>
        <taxon>Pseudomonadati</taxon>
        <taxon>Bacteroidota</taxon>
        <taxon>Bacteroidia</taxon>
        <taxon>Bacteroidales</taxon>
        <taxon>Candidatus Cryptobacteroides</taxon>
    </lineage>
</organism>
<dbReference type="InterPro" id="IPR000085">
    <property type="entry name" value="RuvA"/>
</dbReference>
<reference evidence="8" key="2">
    <citation type="journal article" date="2021" name="PeerJ">
        <title>Extensive microbial diversity within the chicken gut microbiome revealed by metagenomics and culture.</title>
        <authorList>
            <person name="Gilroy R."/>
            <person name="Ravi A."/>
            <person name="Getino M."/>
            <person name="Pursley I."/>
            <person name="Horton D.L."/>
            <person name="Alikhan N.F."/>
            <person name="Baker D."/>
            <person name="Gharbi K."/>
            <person name="Hall N."/>
            <person name="Watson M."/>
            <person name="Adriaenssens E.M."/>
            <person name="Foster-Nyarko E."/>
            <person name="Jarju S."/>
            <person name="Secka A."/>
            <person name="Antonio M."/>
            <person name="Oren A."/>
            <person name="Chaudhuri R.R."/>
            <person name="La Ragione R."/>
            <person name="Hildebrand F."/>
            <person name="Pallen M.J."/>
        </authorList>
    </citation>
    <scope>NUCLEOTIDE SEQUENCE</scope>
    <source>
        <strain evidence="8">F1-3629</strain>
    </source>
</reference>
<keyword evidence="3 6" id="KW-0238">DNA-binding</keyword>
<dbReference type="Gene3D" id="1.10.150.20">
    <property type="entry name" value="5' to 3' exonuclease, C-terminal subdomain"/>
    <property type="match status" value="1"/>
</dbReference>
<name>A0A940DN33_9BACT</name>
<dbReference type="GO" id="GO:0005524">
    <property type="term" value="F:ATP binding"/>
    <property type="evidence" value="ECO:0007669"/>
    <property type="project" value="InterPro"/>
</dbReference>
<comment type="caution">
    <text evidence="8">The sequence shown here is derived from an EMBL/GenBank/DDBJ whole genome shotgun (WGS) entry which is preliminary data.</text>
</comment>
<dbReference type="InterPro" id="IPR036267">
    <property type="entry name" value="RuvA_C_sf"/>
</dbReference>
<dbReference type="Gene3D" id="1.10.8.10">
    <property type="entry name" value="DNA helicase RuvA subunit, C-terminal domain"/>
    <property type="match status" value="1"/>
</dbReference>
<dbReference type="Gene3D" id="2.40.50.140">
    <property type="entry name" value="Nucleic acid-binding proteins"/>
    <property type="match status" value="1"/>
</dbReference>
<dbReference type="SUPFAM" id="SSF50249">
    <property type="entry name" value="Nucleic acid-binding proteins"/>
    <property type="match status" value="1"/>
</dbReference>
<evidence type="ECO:0000313" key="8">
    <source>
        <dbReference type="EMBL" id="MBO8453959.1"/>
    </source>
</evidence>
<dbReference type="NCBIfam" id="TIGR00084">
    <property type="entry name" value="ruvA"/>
    <property type="match status" value="1"/>
</dbReference>
<evidence type="ECO:0000313" key="9">
    <source>
        <dbReference type="Proteomes" id="UP000771749"/>
    </source>
</evidence>
<dbReference type="EMBL" id="JADIMJ010000065">
    <property type="protein sequence ID" value="MBO8453959.1"/>
    <property type="molecule type" value="Genomic_DNA"/>
</dbReference>
<sequence>MIEYIKGELVDLSPTDATVECCGIGYHILISLQTFSQLENQKNIKVYIHHYLREDEELYYGFGTKEERELFRLLIGVSGIGAATARMMLSSMSSEEIRNAIIAEDINRIKSIKGIGLKSAQRLILELKDKIVKGEGNDSSAIFSRQNNAIIEEAVTALVLLGFTKANVNKAVAAVIKENPEANLESIIKLSLKKL</sequence>
<keyword evidence="4 6" id="KW-0233">DNA recombination</keyword>
<gene>
    <name evidence="6 8" type="primary">ruvA</name>
    <name evidence="8" type="ORF">IAC07_04445</name>
</gene>
<comment type="domain">
    <text evidence="6">Has three domains with a flexible linker between the domains II and III and assumes an 'L' shape. Domain III is highly mobile and contacts RuvB.</text>
</comment>
<dbReference type="InterPro" id="IPR003583">
    <property type="entry name" value="Hlx-hairpin-Hlx_DNA-bd_motif"/>
</dbReference>
<keyword evidence="1 6" id="KW-0963">Cytoplasm</keyword>
<comment type="caution">
    <text evidence="6">Lacks conserved residue(s) required for the propagation of feature annotation.</text>
</comment>
<dbReference type="SUPFAM" id="SSF46929">
    <property type="entry name" value="DNA helicase RuvA subunit, C-terminal domain"/>
    <property type="match status" value="1"/>
</dbReference>
<dbReference type="InterPro" id="IPR011114">
    <property type="entry name" value="RuvA_C"/>
</dbReference>
<evidence type="ECO:0000256" key="4">
    <source>
        <dbReference type="ARBA" id="ARBA00023172"/>
    </source>
</evidence>
<dbReference type="GO" id="GO:0000400">
    <property type="term" value="F:four-way junction DNA binding"/>
    <property type="evidence" value="ECO:0007669"/>
    <property type="project" value="UniProtKB-UniRule"/>
</dbReference>
<dbReference type="Pfam" id="PF14520">
    <property type="entry name" value="HHH_5"/>
    <property type="match status" value="1"/>
</dbReference>
<evidence type="ECO:0000256" key="1">
    <source>
        <dbReference type="ARBA" id="ARBA00022490"/>
    </source>
</evidence>
<comment type="subunit">
    <text evidence="6">Homotetramer. Forms an RuvA(8)-RuvB(12)-Holliday junction (HJ) complex. HJ DNA is sandwiched between 2 RuvA tetramers; dsDNA enters through RuvA and exits via RuvB. An RuvB hexamer assembles on each DNA strand where it exits the tetramer. Each RuvB hexamer is contacted by two RuvA subunits (via domain III) on 2 adjacent RuvB subunits; this complex drives branch migration. In the full resolvosome a probable DNA-RuvA(4)-RuvB(12)-RuvC(2) complex forms which resolves the HJ.</text>
</comment>
<evidence type="ECO:0000256" key="2">
    <source>
        <dbReference type="ARBA" id="ARBA00022763"/>
    </source>
</evidence>
<dbReference type="Pfam" id="PF01330">
    <property type="entry name" value="RuvA_N"/>
    <property type="match status" value="1"/>
</dbReference>
<keyword evidence="2 6" id="KW-0227">DNA damage</keyword>
<feature type="domain" description="Helix-hairpin-helix DNA-binding motif class 1" evidence="7">
    <location>
        <begin position="107"/>
        <end position="126"/>
    </location>
</feature>
<dbReference type="GO" id="GO:0048476">
    <property type="term" value="C:Holliday junction resolvase complex"/>
    <property type="evidence" value="ECO:0007669"/>
    <property type="project" value="UniProtKB-UniRule"/>
</dbReference>
<reference evidence="8" key="1">
    <citation type="submission" date="2020-10" db="EMBL/GenBank/DDBJ databases">
        <authorList>
            <person name="Gilroy R."/>
        </authorList>
    </citation>
    <scope>NUCLEOTIDE SEQUENCE</scope>
    <source>
        <strain evidence="8">F1-3629</strain>
    </source>
</reference>
<evidence type="ECO:0000259" key="7">
    <source>
        <dbReference type="SMART" id="SM00278"/>
    </source>
</evidence>
<comment type="subcellular location">
    <subcellularLocation>
        <location evidence="6">Cytoplasm</location>
    </subcellularLocation>
</comment>
<feature type="region of interest" description="Domain III" evidence="6">
    <location>
        <begin position="151"/>
        <end position="195"/>
    </location>
</feature>
<dbReference type="InterPro" id="IPR010994">
    <property type="entry name" value="RuvA_2-like"/>
</dbReference>
<dbReference type="GO" id="GO:0006310">
    <property type="term" value="P:DNA recombination"/>
    <property type="evidence" value="ECO:0007669"/>
    <property type="project" value="UniProtKB-UniRule"/>
</dbReference>
<dbReference type="SUPFAM" id="SSF47781">
    <property type="entry name" value="RuvA domain 2-like"/>
    <property type="match status" value="1"/>
</dbReference>
<dbReference type="GO" id="GO:0009379">
    <property type="term" value="C:Holliday junction helicase complex"/>
    <property type="evidence" value="ECO:0007669"/>
    <property type="project" value="InterPro"/>
</dbReference>
<comment type="function">
    <text evidence="6">The RuvA-RuvB-RuvC complex processes Holliday junction (HJ) DNA during genetic recombination and DNA repair, while the RuvA-RuvB complex plays an important role in the rescue of blocked DNA replication forks via replication fork reversal (RFR). RuvA specifically binds to HJ cruciform DNA, conferring on it an open structure. The RuvB hexamer acts as an ATP-dependent pump, pulling dsDNA into and through the RuvAB complex. HJ branch migration allows RuvC to scan DNA until it finds its consensus sequence, where it cleaves and resolves the cruciform DNA.</text>
</comment>
<dbReference type="Proteomes" id="UP000771749">
    <property type="component" value="Unassembled WGS sequence"/>
</dbReference>
<evidence type="ECO:0000256" key="5">
    <source>
        <dbReference type="ARBA" id="ARBA00023204"/>
    </source>
</evidence>
<dbReference type="HAMAP" id="MF_00031">
    <property type="entry name" value="DNA_HJ_migration_RuvA"/>
    <property type="match status" value="1"/>
</dbReference>